<name>A0A1E4SYB7_9ASCO</name>
<proteinExistence type="predicted"/>
<evidence type="ECO:0000313" key="1">
    <source>
        <dbReference type="EMBL" id="ODV84493.1"/>
    </source>
</evidence>
<keyword evidence="2" id="KW-1185">Reference proteome</keyword>
<sequence>MPVNDHRTKFIIAGSLLLAGAAIYIQSSKTPFIKPKQVIYPPSSTIKNRIFLSIREPQELDSIKSLKQPLLMNFIFRGDLASDKLTSNLQKIVGFDMDENKLINLVDIESDELPNRDLLMEYGVTKIPTVVLLVNQLKRGEYIDEKLIESKGEIDPNYDELKNWVESHSANK</sequence>
<organism evidence="1 2">
    <name type="scientific">[Candida] arabinofermentans NRRL YB-2248</name>
    <dbReference type="NCBI Taxonomy" id="983967"/>
    <lineage>
        <taxon>Eukaryota</taxon>
        <taxon>Fungi</taxon>
        <taxon>Dikarya</taxon>
        <taxon>Ascomycota</taxon>
        <taxon>Saccharomycotina</taxon>
        <taxon>Pichiomycetes</taxon>
        <taxon>Pichiales</taxon>
        <taxon>Pichiaceae</taxon>
        <taxon>Ogataea</taxon>
        <taxon>Ogataea/Candida clade</taxon>
    </lineage>
</organism>
<reference evidence="2" key="1">
    <citation type="submission" date="2016-04" db="EMBL/GenBank/DDBJ databases">
        <title>Comparative genomics of biotechnologically important yeasts.</title>
        <authorList>
            <consortium name="DOE Joint Genome Institute"/>
            <person name="Riley R."/>
            <person name="Haridas S."/>
            <person name="Wolfe K.H."/>
            <person name="Lopes M.R."/>
            <person name="Hittinger C.T."/>
            <person name="Goker M."/>
            <person name="Salamov A."/>
            <person name="Wisecaver J."/>
            <person name="Long T.M."/>
            <person name="Aerts A.L."/>
            <person name="Barry K."/>
            <person name="Choi C."/>
            <person name="Clum A."/>
            <person name="Coughlan A.Y."/>
            <person name="Deshpande S."/>
            <person name="Douglass A.P."/>
            <person name="Hanson S.J."/>
            <person name="Klenk H.-P."/>
            <person name="Labutti K."/>
            <person name="Lapidus A."/>
            <person name="Lindquist E."/>
            <person name="Lipzen A."/>
            <person name="Meier-Kolthoff J.P."/>
            <person name="Ohm R.A."/>
            <person name="Otillar R.P."/>
            <person name="Pangilinan J."/>
            <person name="Peng Y."/>
            <person name="Rokas A."/>
            <person name="Rosa C.A."/>
            <person name="Scheuner C."/>
            <person name="Sibirny A.A."/>
            <person name="Slot J.C."/>
            <person name="Stielow J.B."/>
            <person name="Sun H."/>
            <person name="Kurtzman C.P."/>
            <person name="Blackwell M."/>
            <person name="Grigoriev I.V."/>
            <person name="Jeffries T.W."/>
        </authorList>
    </citation>
    <scope>NUCLEOTIDE SEQUENCE [LARGE SCALE GENOMIC DNA]</scope>
    <source>
        <strain evidence="2">NRRL YB-2248</strain>
    </source>
</reference>
<evidence type="ECO:0008006" key="3">
    <source>
        <dbReference type="Google" id="ProtNLM"/>
    </source>
</evidence>
<protein>
    <recommendedName>
        <fullName evidence="3">Thioredoxin domain-containing protein</fullName>
    </recommendedName>
</protein>
<dbReference type="EMBL" id="KV453856">
    <property type="protein sequence ID" value="ODV84493.1"/>
    <property type="molecule type" value="Genomic_DNA"/>
</dbReference>
<gene>
    <name evidence="1" type="ORF">CANARDRAFT_200699</name>
</gene>
<accession>A0A1E4SYB7</accession>
<dbReference type="OrthoDB" id="19690at2759"/>
<dbReference type="Proteomes" id="UP000094801">
    <property type="component" value="Unassembled WGS sequence"/>
</dbReference>
<evidence type="ECO:0000313" key="2">
    <source>
        <dbReference type="Proteomes" id="UP000094801"/>
    </source>
</evidence>
<dbReference type="AlphaFoldDB" id="A0A1E4SYB7"/>